<dbReference type="EMBL" id="CP027669">
    <property type="protein sequence ID" value="AVO40319.1"/>
    <property type="molecule type" value="Genomic_DNA"/>
</dbReference>
<evidence type="ECO:0008006" key="5">
    <source>
        <dbReference type="Google" id="ProtNLM"/>
    </source>
</evidence>
<organism evidence="3 4">
    <name type="scientific">Simplicispira suum</name>
    <dbReference type="NCBI Taxonomy" id="2109915"/>
    <lineage>
        <taxon>Bacteria</taxon>
        <taxon>Pseudomonadati</taxon>
        <taxon>Pseudomonadota</taxon>
        <taxon>Betaproteobacteria</taxon>
        <taxon>Burkholderiales</taxon>
        <taxon>Comamonadaceae</taxon>
        <taxon>Simplicispira</taxon>
    </lineage>
</organism>
<dbReference type="KEGG" id="simp:C6571_02625"/>
<dbReference type="OrthoDB" id="8929716at2"/>
<feature type="compositionally biased region" description="Low complexity" evidence="1">
    <location>
        <begin position="94"/>
        <end position="117"/>
    </location>
</feature>
<keyword evidence="2" id="KW-0732">Signal</keyword>
<feature type="region of interest" description="Disordered" evidence="1">
    <location>
        <begin position="63"/>
        <end position="123"/>
    </location>
</feature>
<protein>
    <recommendedName>
        <fullName evidence="5">DUF4148 domain-containing protein</fullName>
    </recommendedName>
</protein>
<sequence>MMKRTLSLLALSCMLGSASAKLPPPTPEQAAKAAENAARAKWTGQVSAYQVCEVQDRIAARFGKPRPADAPSMPACVEPGPFAYTPPAEKPIEASGAHSPPSNANSPPSTGGSTPPTQAEPKS</sequence>
<evidence type="ECO:0000256" key="2">
    <source>
        <dbReference type="SAM" id="SignalP"/>
    </source>
</evidence>
<keyword evidence="4" id="KW-1185">Reference proteome</keyword>
<name>A0A2S0MWQ5_9BURK</name>
<feature type="signal peptide" evidence="2">
    <location>
        <begin position="1"/>
        <end position="20"/>
    </location>
</feature>
<evidence type="ECO:0000256" key="1">
    <source>
        <dbReference type="SAM" id="MobiDB-lite"/>
    </source>
</evidence>
<feature type="chain" id="PRO_5015659173" description="DUF4148 domain-containing protein" evidence="2">
    <location>
        <begin position="21"/>
        <end position="123"/>
    </location>
</feature>
<reference evidence="3 4" key="1">
    <citation type="submission" date="2018-03" db="EMBL/GenBank/DDBJ databases">
        <title>Genome sequencing of Simplicispira sp.</title>
        <authorList>
            <person name="Kim S.-J."/>
            <person name="Heo J."/>
            <person name="Kwon S.-W."/>
        </authorList>
    </citation>
    <scope>NUCLEOTIDE SEQUENCE [LARGE SCALE GENOMIC DNA]</scope>
    <source>
        <strain evidence="3 4">SC1-8</strain>
    </source>
</reference>
<dbReference type="Proteomes" id="UP000239326">
    <property type="component" value="Chromosome"/>
</dbReference>
<evidence type="ECO:0000313" key="4">
    <source>
        <dbReference type="Proteomes" id="UP000239326"/>
    </source>
</evidence>
<accession>A0A2S0MWQ5</accession>
<dbReference type="AlphaFoldDB" id="A0A2S0MWQ5"/>
<evidence type="ECO:0000313" key="3">
    <source>
        <dbReference type="EMBL" id="AVO40319.1"/>
    </source>
</evidence>
<proteinExistence type="predicted"/>
<gene>
    <name evidence="3" type="ORF">C6571_02625</name>
</gene>
<dbReference type="RefSeq" id="WP_106445312.1">
    <property type="nucleotide sequence ID" value="NZ_CP027669.1"/>
</dbReference>